<evidence type="ECO:0000256" key="8">
    <source>
        <dbReference type="SAM" id="Phobius"/>
    </source>
</evidence>
<dbReference type="Pfam" id="PF13426">
    <property type="entry name" value="PAS_9"/>
    <property type="match status" value="1"/>
</dbReference>
<dbReference type="SMART" id="SM00091">
    <property type="entry name" value="PAS"/>
    <property type="match status" value="1"/>
</dbReference>
<dbReference type="CDD" id="cd00130">
    <property type="entry name" value="PAS"/>
    <property type="match status" value="1"/>
</dbReference>
<dbReference type="InterPro" id="IPR001610">
    <property type="entry name" value="PAC"/>
</dbReference>
<feature type="transmembrane region" description="Helical" evidence="8">
    <location>
        <begin position="312"/>
        <end position="332"/>
    </location>
</feature>
<keyword evidence="4 8" id="KW-0812">Transmembrane</keyword>
<proteinExistence type="inferred from homology"/>
<feature type="domain" description="PAS" evidence="9">
    <location>
        <begin position="401"/>
        <end position="447"/>
    </location>
</feature>
<evidence type="ECO:0000256" key="2">
    <source>
        <dbReference type="ARBA" id="ARBA00008432"/>
    </source>
</evidence>
<name>A0AA87ILR0_9BACL</name>
<dbReference type="InterPro" id="IPR011701">
    <property type="entry name" value="MFS"/>
</dbReference>
<sequence length="527" mass="58457">MKTGNQHEINRKENSTEKVILMIKKLQLPLQTMNLVVGFMVWVIISSLIPFISEDIAIAPERLAMVTAVPVVLGSILRIPLGYYANVFGARIIFMISFILLLFPVFYLSEASSFTDLIISGLFLGIGGAVFSVGVTSLPKYYPKEKHGFVNGIYGAGNIGTAITTFSAPLIATQIGWSATIKIYLILLLIFAALNFFFGDRHEPKVKTPIIEQIKGVYKNEKLWFFSLFYFITFGSFVAFTIYLPNFLVSNFGLDKVDAGMRTAGFIALATFLRPVGGWLGDKLQPLLLLMGTFFVYTIAAIVLAFSPTIGIYTVGTLAIAVSAGIGNGVIFKLVPFYFNKQAGIANGIVSMMGGLGGFFPPIMLSVIFSITGQYSIGFMLLSQVALASFVLVVWMYYQDRLQLAAEVFNSTGQGILVTDTSGKIKKVNPAFTKLTGFEESDVVGQNPSIMKSDRQPKDFYKQMWQEIGRNGMWQGEIWNRRKNGEEYLQWLNISAVKDDTGEAVRYVGTFTDITAEYQKKKRLIEF</sequence>
<dbReference type="SUPFAM" id="SSF55785">
    <property type="entry name" value="PYP-like sensor domain (PAS domain)"/>
    <property type="match status" value="1"/>
</dbReference>
<comment type="subcellular location">
    <subcellularLocation>
        <location evidence="1">Cell membrane</location>
        <topology evidence="1">Multi-pass membrane protein</topology>
    </subcellularLocation>
</comment>
<evidence type="ECO:0000259" key="10">
    <source>
        <dbReference type="PROSITE" id="PS50113"/>
    </source>
</evidence>
<dbReference type="SUPFAM" id="SSF103473">
    <property type="entry name" value="MFS general substrate transporter"/>
    <property type="match status" value="1"/>
</dbReference>
<accession>A0AA87ILR0</accession>
<feature type="transmembrane region" description="Helical" evidence="8">
    <location>
        <begin position="287"/>
        <end position="306"/>
    </location>
</feature>
<dbReference type="InterPro" id="IPR044772">
    <property type="entry name" value="NO3_transporter"/>
</dbReference>
<organism evidence="12 13">
    <name type="scientific">Planococcus antarcticus DSM 14505</name>
    <dbReference type="NCBI Taxonomy" id="1185653"/>
    <lineage>
        <taxon>Bacteria</taxon>
        <taxon>Bacillati</taxon>
        <taxon>Bacillota</taxon>
        <taxon>Bacilli</taxon>
        <taxon>Bacillales</taxon>
        <taxon>Caryophanaceae</taxon>
        <taxon>Planococcus</taxon>
    </lineage>
</organism>
<evidence type="ECO:0000256" key="6">
    <source>
        <dbReference type="ARBA" id="ARBA00023063"/>
    </source>
</evidence>
<evidence type="ECO:0000259" key="9">
    <source>
        <dbReference type="PROSITE" id="PS50112"/>
    </source>
</evidence>
<dbReference type="AlphaFoldDB" id="A0AA87ILR0"/>
<keyword evidence="6" id="KW-0534">Nitrate assimilation</keyword>
<feature type="transmembrane region" description="Helical" evidence="8">
    <location>
        <begin position="177"/>
        <end position="198"/>
    </location>
</feature>
<feature type="domain" description="Major facilitator superfamily (MFS) profile" evidence="11">
    <location>
        <begin position="26"/>
        <end position="401"/>
    </location>
</feature>
<dbReference type="InterPro" id="IPR000014">
    <property type="entry name" value="PAS"/>
</dbReference>
<dbReference type="PROSITE" id="PS50113">
    <property type="entry name" value="PAC"/>
    <property type="match status" value="1"/>
</dbReference>
<dbReference type="InterPro" id="IPR035965">
    <property type="entry name" value="PAS-like_dom_sf"/>
</dbReference>
<feature type="transmembrane region" description="Helical" evidence="8">
    <location>
        <begin position="88"/>
        <end position="108"/>
    </location>
</feature>
<evidence type="ECO:0000313" key="13">
    <source>
        <dbReference type="Proteomes" id="UP000004725"/>
    </source>
</evidence>
<evidence type="ECO:0000256" key="4">
    <source>
        <dbReference type="ARBA" id="ARBA00022692"/>
    </source>
</evidence>
<dbReference type="NCBIfam" id="TIGR00229">
    <property type="entry name" value="sensory_box"/>
    <property type="match status" value="1"/>
</dbReference>
<evidence type="ECO:0000313" key="12">
    <source>
        <dbReference type="EMBL" id="EIM06707.1"/>
    </source>
</evidence>
<evidence type="ECO:0000256" key="1">
    <source>
        <dbReference type="ARBA" id="ARBA00004651"/>
    </source>
</evidence>
<protein>
    <submittedName>
        <fullName evidence="12">Nitrate/nitrite transporter</fullName>
    </submittedName>
</protein>
<dbReference type="GO" id="GO:0015112">
    <property type="term" value="F:nitrate transmembrane transporter activity"/>
    <property type="evidence" value="ECO:0007669"/>
    <property type="project" value="InterPro"/>
</dbReference>
<evidence type="ECO:0000256" key="5">
    <source>
        <dbReference type="ARBA" id="ARBA00022989"/>
    </source>
</evidence>
<dbReference type="InterPro" id="IPR036259">
    <property type="entry name" value="MFS_trans_sf"/>
</dbReference>
<dbReference type="InterPro" id="IPR020846">
    <property type="entry name" value="MFS_dom"/>
</dbReference>
<evidence type="ECO:0000256" key="3">
    <source>
        <dbReference type="ARBA" id="ARBA00022448"/>
    </source>
</evidence>
<dbReference type="GO" id="GO:0005886">
    <property type="term" value="C:plasma membrane"/>
    <property type="evidence" value="ECO:0007669"/>
    <property type="project" value="UniProtKB-SubCell"/>
</dbReference>
<feature type="transmembrane region" description="Helical" evidence="8">
    <location>
        <begin position="114"/>
        <end position="136"/>
    </location>
</feature>
<evidence type="ECO:0000256" key="7">
    <source>
        <dbReference type="ARBA" id="ARBA00023136"/>
    </source>
</evidence>
<feature type="transmembrane region" description="Helical" evidence="8">
    <location>
        <begin position="63"/>
        <end position="81"/>
    </location>
</feature>
<comment type="similarity">
    <text evidence="2">Belongs to the major facilitator superfamily. Nitrate/nitrite porter (TC 2.A.1.8) family.</text>
</comment>
<dbReference type="Gene3D" id="1.20.1250.20">
    <property type="entry name" value="MFS general substrate transporter like domains"/>
    <property type="match status" value="1"/>
</dbReference>
<evidence type="ECO:0000259" key="11">
    <source>
        <dbReference type="PROSITE" id="PS50850"/>
    </source>
</evidence>
<dbReference type="PROSITE" id="PS50850">
    <property type="entry name" value="MFS"/>
    <property type="match status" value="1"/>
</dbReference>
<dbReference type="Proteomes" id="UP000004725">
    <property type="component" value="Unassembled WGS sequence"/>
</dbReference>
<feature type="transmembrane region" description="Helical" evidence="8">
    <location>
        <begin position="148"/>
        <end position="171"/>
    </location>
</feature>
<dbReference type="SMART" id="SM00086">
    <property type="entry name" value="PAC"/>
    <property type="match status" value="1"/>
</dbReference>
<feature type="transmembrane region" description="Helical" evidence="8">
    <location>
        <begin position="263"/>
        <end position="280"/>
    </location>
</feature>
<feature type="transmembrane region" description="Helical" evidence="8">
    <location>
        <begin position="377"/>
        <end position="398"/>
    </location>
</feature>
<dbReference type="CDD" id="cd17341">
    <property type="entry name" value="MFS_NRT2_like"/>
    <property type="match status" value="1"/>
</dbReference>
<dbReference type="Pfam" id="PF07690">
    <property type="entry name" value="MFS_1"/>
    <property type="match status" value="1"/>
</dbReference>
<feature type="transmembrane region" description="Helical" evidence="8">
    <location>
        <begin position="344"/>
        <end position="371"/>
    </location>
</feature>
<dbReference type="PROSITE" id="PS50112">
    <property type="entry name" value="PAS"/>
    <property type="match status" value="1"/>
</dbReference>
<feature type="transmembrane region" description="Helical" evidence="8">
    <location>
        <begin position="32"/>
        <end position="51"/>
    </location>
</feature>
<comment type="caution">
    <text evidence="12">The sequence shown here is derived from an EMBL/GenBank/DDBJ whole genome shotgun (WGS) entry which is preliminary data.</text>
</comment>
<keyword evidence="7 8" id="KW-0472">Membrane</keyword>
<gene>
    <name evidence="12" type="ORF">A1A1_09136</name>
</gene>
<dbReference type="Gene3D" id="3.30.450.20">
    <property type="entry name" value="PAS domain"/>
    <property type="match status" value="1"/>
</dbReference>
<feature type="transmembrane region" description="Helical" evidence="8">
    <location>
        <begin position="223"/>
        <end position="243"/>
    </location>
</feature>
<keyword evidence="3" id="KW-0813">Transport</keyword>
<dbReference type="EMBL" id="AJYB01000026">
    <property type="protein sequence ID" value="EIM06707.1"/>
    <property type="molecule type" value="Genomic_DNA"/>
</dbReference>
<dbReference type="InterPro" id="IPR000700">
    <property type="entry name" value="PAS-assoc_C"/>
</dbReference>
<dbReference type="PANTHER" id="PTHR23515">
    <property type="entry name" value="HIGH-AFFINITY NITRATE TRANSPORTER 2.3"/>
    <property type="match status" value="1"/>
</dbReference>
<keyword evidence="5 8" id="KW-1133">Transmembrane helix</keyword>
<dbReference type="GO" id="GO:0042128">
    <property type="term" value="P:nitrate assimilation"/>
    <property type="evidence" value="ECO:0007669"/>
    <property type="project" value="UniProtKB-KW"/>
</dbReference>
<reference evidence="12 13" key="1">
    <citation type="journal article" date="2012" name="J. Bacteriol.">
        <title>Genome Sequence of the Antarctic Psychrophile Bacterium Planococcus antarcticus DSM 14505.</title>
        <authorList>
            <person name="Margolles A."/>
            <person name="Gueimonde M."/>
            <person name="Sanchez B."/>
        </authorList>
    </citation>
    <scope>NUCLEOTIDE SEQUENCE [LARGE SCALE GENOMIC DNA]</scope>
    <source>
        <strain evidence="12 13">DSM 14505</strain>
    </source>
</reference>
<feature type="domain" description="PAC" evidence="10">
    <location>
        <begin position="474"/>
        <end position="526"/>
    </location>
</feature>